<evidence type="ECO:0000313" key="2">
    <source>
        <dbReference type="EMBL" id="GLI56691.1"/>
    </source>
</evidence>
<dbReference type="AlphaFoldDB" id="A0A9W6GN07"/>
<dbReference type="EMBL" id="BSDY01000009">
    <property type="protein sequence ID" value="GLI56691.1"/>
    <property type="molecule type" value="Genomic_DNA"/>
</dbReference>
<sequence length="258" mass="30087">MKNFKAITISALLLLLSLTSYSITLSTEELREAGERIYQNETGGIREKLIHWNVGEEFASLGIGHFIWYPENFDGPFDESFPGLLAYYRRNNIPLPELFRDTVYCPWDTREEFLKATSSKKVTEAIVFLENTKDIQVAFIYERLQGSLEGMLAATDRKEHVKEQFYRVAHSPGGLYPLIDYVNFKGEGVKESERYMDKGWGLLQILEGMEGTSKGREALEEFRKEAKFVLKRRVDNSPKERGEERWLPGWYRRIDTYR</sequence>
<proteinExistence type="predicted"/>
<feature type="signal peptide" evidence="1">
    <location>
        <begin position="1"/>
        <end position="22"/>
    </location>
</feature>
<name>A0A9W6GN07_9FUSO</name>
<comment type="caution">
    <text evidence="2">The sequence shown here is derived from an EMBL/GenBank/DDBJ whole genome shotgun (WGS) entry which is preliminary data.</text>
</comment>
<evidence type="ECO:0000313" key="3">
    <source>
        <dbReference type="Proteomes" id="UP001144471"/>
    </source>
</evidence>
<dbReference type="RefSeq" id="WP_281835985.1">
    <property type="nucleotide sequence ID" value="NZ_BSDY01000009.1"/>
</dbReference>
<keyword evidence="3" id="KW-1185">Reference proteome</keyword>
<keyword evidence="1" id="KW-0732">Signal</keyword>
<accession>A0A9W6GN07</accession>
<organism evidence="2 3">
    <name type="scientific">Propionigenium maris DSM 9537</name>
    <dbReference type="NCBI Taxonomy" id="1123000"/>
    <lineage>
        <taxon>Bacteria</taxon>
        <taxon>Fusobacteriati</taxon>
        <taxon>Fusobacteriota</taxon>
        <taxon>Fusobacteriia</taxon>
        <taxon>Fusobacteriales</taxon>
        <taxon>Fusobacteriaceae</taxon>
        <taxon>Propionigenium</taxon>
    </lineage>
</organism>
<protein>
    <submittedName>
        <fullName evidence="2">Uncharacterized protein</fullName>
    </submittedName>
</protein>
<dbReference type="Proteomes" id="UP001144471">
    <property type="component" value="Unassembled WGS sequence"/>
</dbReference>
<reference evidence="2" key="1">
    <citation type="submission" date="2022-12" db="EMBL/GenBank/DDBJ databases">
        <title>Reference genome sequencing for broad-spectrum identification of bacterial and archaeal isolates by mass spectrometry.</title>
        <authorList>
            <person name="Sekiguchi Y."/>
            <person name="Tourlousse D.M."/>
        </authorList>
    </citation>
    <scope>NUCLEOTIDE SEQUENCE</scope>
    <source>
        <strain evidence="2">10succ1</strain>
    </source>
</reference>
<feature type="chain" id="PRO_5040877330" evidence="1">
    <location>
        <begin position="23"/>
        <end position="258"/>
    </location>
</feature>
<gene>
    <name evidence="2" type="ORF">PM10SUCC1_22050</name>
</gene>
<evidence type="ECO:0000256" key="1">
    <source>
        <dbReference type="SAM" id="SignalP"/>
    </source>
</evidence>